<gene>
    <name evidence="4" type="ordered locus">Arcve_0164</name>
</gene>
<dbReference type="Gene3D" id="3.40.50.11750">
    <property type="entry name" value="HypD, alpha/beta domain 1"/>
    <property type="match status" value="2"/>
</dbReference>
<dbReference type="InterPro" id="IPR042243">
    <property type="entry name" value="HypD_1"/>
</dbReference>
<dbReference type="GO" id="GO:0005506">
    <property type="term" value="F:iron ion binding"/>
    <property type="evidence" value="ECO:0007669"/>
    <property type="project" value="TreeGrafter"/>
</dbReference>
<evidence type="ECO:0000313" key="4">
    <source>
        <dbReference type="EMBL" id="AEA46203.1"/>
    </source>
</evidence>
<sequence length="365" mass="41113">MGMISLEKVKTGIKELSAKIKKEMESEEEIRIMHLCGTHEDTITRYNIRSLLPENLKLLSGPGCPVCIIPDTDLQMVFHLIQNANIIFTTFGDMARVPFEGKSLFYYRSKGHDIRIVYSVFDAVEIAKQSDKPVVHFGIGFETTMPSTALAILDGVENFHVFSSHRFFIPAMEHLLSLGEARINGFINPGHVSTIVGVKAYEPIKEKYGVPQIIAGFEPYDVMLAVYNLVKAIKNGEKALLNEYTRAVKYEGNVKAQQVMDEVFDRHDWEWRGLGVVPASGGAIRKKYEDYDAMKVFEDVFKDFEPKEDARKRACRCGEVLRGLITPSDCPLFMKACTPKDPIGPCMVSFEGTCNIWAKYGGYKI</sequence>
<keyword evidence="5" id="KW-1185">Reference proteome</keyword>
<dbReference type="Gene3D" id="6.10.20.100">
    <property type="match status" value="1"/>
</dbReference>
<dbReference type="eggNOG" id="arCOG04428">
    <property type="taxonomic scope" value="Archaea"/>
</dbReference>
<dbReference type="GO" id="GO:0070025">
    <property type="term" value="F:carbon monoxide binding"/>
    <property type="evidence" value="ECO:0007669"/>
    <property type="project" value="TreeGrafter"/>
</dbReference>
<keyword evidence="2" id="KW-0479">Metal-binding</keyword>
<dbReference type="STRING" id="693661.Arcve_0164"/>
<dbReference type="NCBIfam" id="TIGR00075">
    <property type="entry name" value="hypD"/>
    <property type="match status" value="1"/>
</dbReference>
<evidence type="ECO:0000256" key="1">
    <source>
        <dbReference type="ARBA" id="ARBA00007888"/>
    </source>
</evidence>
<keyword evidence="3" id="KW-0408">Iron</keyword>
<evidence type="ECO:0000256" key="3">
    <source>
        <dbReference type="ARBA" id="ARBA00023004"/>
    </source>
</evidence>
<comment type="similarity">
    <text evidence="1">Belongs to the HypD family.</text>
</comment>
<dbReference type="Proteomes" id="UP000008136">
    <property type="component" value="Chromosome"/>
</dbReference>
<accession>F2KNA2</accession>
<dbReference type="AlphaFoldDB" id="F2KNA2"/>
<dbReference type="PANTHER" id="PTHR30149">
    <property type="entry name" value="HYDROGENASE PROTEIN ASSEMBLY PROTEIN HYPD"/>
    <property type="match status" value="1"/>
</dbReference>
<dbReference type="KEGG" id="ave:Arcve_0164"/>
<dbReference type="InterPro" id="IPR002780">
    <property type="entry name" value="Hyd_form_HypD"/>
</dbReference>
<dbReference type="EMBL" id="CP002588">
    <property type="protein sequence ID" value="AEA46203.1"/>
    <property type="molecule type" value="Genomic_DNA"/>
</dbReference>
<organism evidence="4 5">
    <name type="scientific">Archaeoglobus veneficus (strain DSM 11195 / SNP6)</name>
    <dbReference type="NCBI Taxonomy" id="693661"/>
    <lineage>
        <taxon>Archaea</taxon>
        <taxon>Methanobacteriati</taxon>
        <taxon>Methanobacteriota</taxon>
        <taxon>Archaeoglobi</taxon>
        <taxon>Archaeoglobales</taxon>
        <taxon>Archaeoglobaceae</taxon>
        <taxon>Archaeoglobus</taxon>
    </lineage>
</organism>
<dbReference type="GeneID" id="10393256"/>
<reference evidence="4 5" key="1">
    <citation type="submission" date="2011-03" db="EMBL/GenBank/DDBJ databases">
        <title>The complete genome of Archaeoglobus veneficus SNP6.</title>
        <authorList>
            <consortium name="US DOE Joint Genome Institute (JGI-PGF)"/>
            <person name="Lucas S."/>
            <person name="Copeland A."/>
            <person name="Lapidus A."/>
            <person name="Bruce D."/>
            <person name="Goodwin L."/>
            <person name="Pitluck S."/>
            <person name="Kyrpides N."/>
            <person name="Mavromatis K."/>
            <person name="Pagani I."/>
            <person name="Ivanova N."/>
            <person name="Mikhailova N."/>
            <person name="Lu M."/>
            <person name="Detter J.C."/>
            <person name="Tapia R."/>
            <person name="Han C."/>
            <person name="Land M."/>
            <person name="Hauser L."/>
            <person name="Markowitz V."/>
            <person name="Cheng J.-F."/>
            <person name="Hugenholtz P."/>
            <person name="Woyke T."/>
            <person name="Wu D."/>
            <person name="Spring S."/>
            <person name="Brambilla E."/>
            <person name="Klenk H.-P."/>
            <person name="Eisen J.A."/>
        </authorList>
    </citation>
    <scope>NUCLEOTIDE SEQUENCE [LARGE SCALE GENOMIC DNA]</scope>
    <source>
        <strain>SNP6</strain>
    </source>
</reference>
<evidence type="ECO:0000313" key="5">
    <source>
        <dbReference type="Proteomes" id="UP000008136"/>
    </source>
</evidence>
<dbReference type="GO" id="GO:0051539">
    <property type="term" value="F:4 iron, 4 sulfur cluster binding"/>
    <property type="evidence" value="ECO:0007669"/>
    <property type="project" value="TreeGrafter"/>
</dbReference>
<dbReference type="HOGENOM" id="CLU_048562_1_0_2"/>
<dbReference type="InterPro" id="IPR042244">
    <property type="entry name" value="HypD_2_sf"/>
</dbReference>
<dbReference type="RefSeq" id="WP_013682879.1">
    <property type="nucleotide sequence ID" value="NC_015320.1"/>
</dbReference>
<name>F2KNA2_ARCVS</name>
<dbReference type="PIRSF" id="PIRSF005622">
    <property type="entry name" value="Hydrgn_mat_hypD"/>
    <property type="match status" value="1"/>
</dbReference>
<protein>
    <submittedName>
        <fullName evidence="4">Hydrogenase expression/formation protein HypD</fullName>
    </submittedName>
</protein>
<evidence type="ECO:0000256" key="2">
    <source>
        <dbReference type="ARBA" id="ARBA00022723"/>
    </source>
</evidence>
<dbReference type="PANTHER" id="PTHR30149:SF0">
    <property type="entry name" value="HYDROGENASE MATURATION FACTOR HYPD"/>
    <property type="match status" value="1"/>
</dbReference>
<dbReference type="GO" id="GO:0051604">
    <property type="term" value="P:protein maturation"/>
    <property type="evidence" value="ECO:0007669"/>
    <property type="project" value="TreeGrafter"/>
</dbReference>
<proteinExistence type="inferred from homology"/>
<dbReference type="Pfam" id="PF01924">
    <property type="entry name" value="HypD"/>
    <property type="match status" value="1"/>
</dbReference>